<gene>
    <name evidence="1" type="ORF">VNO77_39061</name>
</gene>
<organism evidence="1 2">
    <name type="scientific">Canavalia gladiata</name>
    <name type="common">Sword bean</name>
    <name type="synonym">Dolichos gladiatus</name>
    <dbReference type="NCBI Taxonomy" id="3824"/>
    <lineage>
        <taxon>Eukaryota</taxon>
        <taxon>Viridiplantae</taxon>
        <taxon>Streptophyta</taxon>
        <taxon>Embryophyta</taxon>
        <taxon>Tracheophyta</taxon>
        <taxon>Spermatophyta</taxon>
        <taxon>Magnoliopsida</taxon>
        <taxon>eudicotyledons</taxon>
        <taxon>Gunneridae</taxon>
        <taxon>Pentapetalae</taxon>
        <taxon>rosids</taxon>
        <taxon>fabids</taxon>
        <taxon>Fabales</taxon>
        <taxon>Fabaceae</taxon>
        <taxon>Papilionoideae</taxon>
        <taxon>50 kb inversion clade</taxon>
        <taxon>NPAAA clade</taxon>
        <taxon>indigoferoid/millettioid clade</taxon>
        <taxon>Phaseoleae</taxon>
        <taxon>Canavalia</taxon>
    </lineage>
</organism>
<sequence>MGSLSSRFPAQVRSLDCDRIPSTSLEPKALRESLSLRLIFERSCRRFAKIRRSFDASKLEAFVLCSLSRRNIKIGLESPCLEGKKGGMSRPNATSITPSSPKLFWSSKYVRMTQS</sequence>
<dbReference type="EMBL" id="JAYMYQ010000009">
    <property type="protein sequence ID" value="KAK7313859.1"/>
    <property type="molecule type" value="Genomic_DNA"/>
</dbReference>
<reference evidence="1 2" key="1">
    <citation type="submission" date="2024-01" db="EMBL/GenBank/DDBJ databases">
        <title>The genomes of 5 underutilized Papilionoideae crops provide insights into root nodulation and disease resistanc.</title>
        <authorList>
            <person name="Jiang F."/>
        </authorList>
    </citation>
    <scope>NUCLEOTIDE SEQUENCE [LARGE SCALE GENOMIC DNA]</scope>
    <source>
        <strain evidence="1">LVBAO_FW01</strain>
        <tissue evidence="1">Leaves</tissue>
    </source>
</reference>
<dbReference type="Proteomes" id="UP001367508">
    <property type="component" value="Unassembled WGS sequence"/>
</dbReference>
<protein>
    <submittedName>
        <fullName evidence="1">Uncharacterized protein</fullName>
    </submittedName>
</protein>
<keyword evidence="2" id="KW-1185">Reference proteome</keyword>
<proteinExistence type="predicted"/>
<evidence type="ECO:0000313" key="2">
    <source>
        <dbReference type="Proteomes" id="UP001367508"/>
    </source>
</evidence>
<dbReference type="AlphaFoldDB" id="A0AAN9KBJ0"/>
<accession>A0AAN9KBJ0</accession>
<evidence type="ECO:0000313" key="1">
    <source>
        <dbReference type="EMBL" id="KAK7313859.1"/>
    </source>
</evidence>
<comment type="caution">
    <text evidence="1">The sequence shown here is derived from an EMBL/GenBank/DDBJ whole genome shotgun (WGS) entry which is preliminary data.</text>
</comment>
<name>A0AAN9KBJ0_CANGL</name>